<keyword evidence="3 10" id="KW-0732">Signal</keyword>
<dbReference type="PANTHER" id="PTHR33753">
    <property type="entry name" value="1,4-BETA-D-GLUCAN CELLOBIOHYDROLASE B"/>
    <property type="match status" value="1"/>
</dbReference>
<reference evidence="11" key="2">
    <citation type="submission" date="2023-05" db="EMBL/GenBank/DDBJ databases">
        <authorList>
            <consortium name="Lawrence Berkeley National Laboratory"/>
            <person name="Steindorff A."/>
            <person name="Hensen N."/>
            <person name="Bonometti L."/>
            <person name="Westerberg I."/>
            <person name="Brannstrom I.O."/>
            <person name="Guillou S."/>
            <person name="Cros-Aarteil S."/>
            <person name="Calhoun S."/>
            <person name="Haridas S."/>
            <person name="Kuo A."/>
            <person name="Mondo S."/>
            <person name="Pangilinan J."/>
            <person name="Riley R."/>
            <person name="Labutti K."/>
            <person name="Andreopoulos B."/>
            <person name="Lipzen A."/>
            <person name="Chen C."/>
            <person name="Yanf M."/>
            <person name="Daum C."/>
            <person name="Ng V."/>
            <person name="Clum A."/>
            <person name="Ohm R."/>
            <person name="Martin F."/>
            <person name="Silar P."/>
            <person name="Natvig D."/>
            <person name="Lalanne C."/>
            <person name="Gautier V."/>
            <person name="Ament-Velasquez S.L."/>
            <person name="Kruys A."/>
            <person name="Hutchinson M.I."/>
            <person name="Powell A.J."/>
            <person name="Barry K."/>
            <person name="Miller A.N."/>
            <person name="Grigoriev I.V."/>
            <person name="Debuchy R."/>
            <person name="Gladieux P."/>
            <person name="Thoren M.H."/>
            <person name="Johannesson H."/>
        </authorList>
    </citation>
    <scope>NUCLEOTIDE SEQUENCE</scope>
    <source>
        <strain evidence="11">CBS 731.68</strain>
    </source>
</reference>
<evidence type="ECO:0000256" key="2">
    <source>
        <dbReference type="ARBA" id="ARBA00006044"/>
    </source>
</evidence>
<protein>
    <recommendedName>
        <fullName evidence="9">Glucanase</fullName>
        <ecNumber evidence="9">3.2.1.-</ecNumber>
    </recommendedName>
</protein>
<feature type="signal peptide" evidence="10">
    <location>
        <begin position="1"/>
        <end position="17"/>
    </location>
</feature>
<evidence type="ECO:0000313" key="12">
    <source>
        <dbReference type="Proteomes" id="UP001302602"/>
    </source>
</evidence>
<evidence type="ECO:0000256" key="3">
    <source>
        <dbReference type="ARBA" id="ARBA00022729"/>
    </source>
</evidence>
<dbReference type="GeneID" id="87834170"/>
<evidence type="ECO:0000256" key="5">
    <source>
        <dbReference type="ARBA" id="ARBA00023001"/>
    </source>
</evidence>
<evidence type="ECO:0000256" key="9">
    <source>
        <dbReference type="RuleBase" id="RU361164"/>
    </source>
</evidence>
<dbReference type="PRINTS" id="PR00734">
    <property type="entry name" value="GLHYDRLASE7"/>
</dbReference>
<keyword evidence="7 9" id="KW-0326">Glycosidase</keyword>
<dbReference type="EMBL" id="MU853251">
    <property type="protein sequence ID" value="KAK4119268.1"/>
    <property type="molecule type" value="Genomic_DNA"/>
</dbReference>
<dbReference type="InterPro" id="IPR001722">
    <property type="entry name" value="Glyco_hydro_7"/>
</dbReference>
<keyword evidence="5 9" id="KW-0136">Cellulose degradation</keyword>
<dbReference type="Proteomes" id="UP001302602">
    <property type="component" value="Unassembled WGS sequence"/>
</dbReference>
<evidence type="ECO:0000313" key="11">
    <source>
        <dbReference type="EMBL" id="KAK4119268.1"/>
    </source>
</evidence>
<dbReference type="PANTHER" id="PTHR33753:SF2">
    <property type="entry name" value="GLYCOSIDE HYDROLASE FAMILY 7 PROTEIN"/>
    <property type="match status" value="1"/>
</dbReference>
<keyword evidence="8 9" id="KW-0624">Polysaccharide degradation</keyword>
<dbReference type="GO" id="GO:0016162">
    <property type="term" value="F:cellulose 1,4-beta-cellobiosidase activity"/>
    <property type="evidence" value="ECO:0007669"/>
    <property type="project" value="UniProtKB-EC"/>
</dbReference>
<dbReference type="AlphaFoldDB" id="A0AAN6TRF3"/>
<evidence type="ECO:0000256" key="7">
    <source>
        <dbReference type="ARBA" id="ARBA00023295"/>
    </source>
</evidence>
<evidence type="ECO:0000256" key="8">
    <source>
        <dbReference type="ARBA" id="ARBA00023326"/>
    </source>
</evidence>
<comment type="caution">
    <text evidence="11">The sequence shown here is derived from an EMBL/GenBank/DDBJ whole genome shotgun (WGS) entry which is preliminary data.</text>
</comment>
<dbReference type="EC" id="3.2.1.-" evidence="9"/>
<gene>
    <name evidence="11" type="ORF">N657DRAFT_707933</name>
</gene>
<dbReference type="RefSeq" id="XP_062643041.1">
    <property type="nucleotide sequence ID" value="XM_062797398.1"/>
</dbReference>
<evidence type="ECO:0000256" key="6">
    <source>
        <dbReference type="ARBA" id="ARBA00023277"/>
    </source>
</evidence>
<feature type="chain" id="PRO_5042862897" description="Glucanase" evidence="10">
    <location>
        <begin position="18"/>
        <end position="434"/>
    </location>
</feature>
<dbReference type="Gene3D" id="2.70.100.10">
    <property type="entry name" value="Glycoside hydrolase, family 7, domain"/>
    <property type="match status" value="1"/>
</dbReference>
<dbReference type="GO" id="GO:0030245">
    <property type="term" value="P:cellulose catabolic process"/>
    <property type="evidence" value="ECO:0007669"/>
    <property type="project" value="UniProtKB-KW"/>
</dbReference>
<evidence type="ECO:0000256" key="1">
    <source>
        <dbReference type="ARBA" id="ARBA00001641"/>
    </source>
</evidence>
<comment type="similarity">
    <text evidence="2 9">Belongs to the glycosyl hydrolase 7 (cellulase C) family.</text>
</comment>
<accession>A0AAN6TRF3</accession>
<evidence type="ECO:0000256" key="4">
    <source>
        <dbReference type="ARBA" id="ARBA00022801"/>
    </source>
</evidence>
<keyword evidence="6" id="KW-0119">Carbohydrate metabolism</keyword>
<dbReference type="Pfam" id="PF00840">
    <property type="entry name" value="Glyco_hydro_7"/>
    <property type="match status" value="1"/>
</dbReference>
<reference evidence="11" key="1">
    <citation type="journal article" date="2023" name="Mol. Phylogenet. Evol.">
        <title>Genome-scale phylogeny and comparative genomics of the fungal order Sordariales.</title>
        <authorList>
            <person name="Hensen N."/>
            <person name="Bonometti L."/>
            <person name="Westerberg I."/>
            <person name="Brannstrom I.O."/>
            <person name="Guillou S."/>
            <person name="Cros-Aarteil S."/>
            <person name="Calhoun S."/>
            <person name="Haridas S."/>
            <person name="Kuo A."/>
            <person name="Mondo S."/>
            <person name="Pangilinan J."/>
            <person name="Riley R."/>
            <person name="LaButti K."/>
            <person name="Andreopoulos B."/>
            <person name="Lipzen A."/>
            <person name="Chen C."/>
            <person name="Yan M."/>
            <person name="Daum C."/>
            <person name="Ng V."/>
            <person name="Clum A."/>
            <person name="Steindorff A."/>
            <person name="Ohm R.A."/>
            <person name="Martin F."/>
            <person name="Silar P."/>
            <person name="Natvig D.O."/>
            <person name="Lalanne C."/>
            <person name="Gautier V."/>
            <person name="Ament-Velasquez S.L."/>
            <person name="Kruys A."/>
            <person name="Hutchinson M.I."/>
            <person name="Powell A.J."/>
            <person name="Barry K."/>
            <person name="Miller A.N."/>
            <person name="Grigoriev I.V."/>
            <person name="Debuchy R."/>
            <person name="Gladieux P."/>
            <person name="Hiltunen Thoren M."/>
            <person name="Johannesson H."/>
        </authorList>
    </citation>
    <scope>NUCLEOTIDE SEQUENCE</scope>
    <source>
        <strain evidence="11">CBS 731.68</strain>
    </source>
</reference>
<keyword evidence="12" id="KW-1185">Reference proteome</keyword>
<dbReference type="InterPro" id="IPR037019">
    <property type="entry name" value="Glyco_hydro_7_sf"/>
</dbReference>
<proteinExistence type="inferred from homology"/>
<sequence length="434" mass="49234">MYWSVMITMFALGLTVAQKVGTVQSEIHPKLQWTRCAADEGCAKIDGELVMDANWRWIHKVDDIESCYWGNRWDERVCSSVEDCTNTCALEGAQYERAQGVTTANGSVTQKFRTNHDFSYNIGSRLFLLESKDRYQMFTLLNHELAFEVDLSTVECGIKSALYFVPMDPDGGQAQYPTNQAGAEYGTGYCDANCPRNLRYVGGETNSESWFPSETDEFSGTGRFGACCPQFSVWNSNAHSFSMSSHVCPDDASTICDHFQGTCDHYTQYPDDRKKCDLWGCSYNPYRMGNTDFYGKGKKVDTARKFTVVTQWNGTRVTQFFVQDGRKIEMPAPVWDGLPKEAGLSADMCQKQRLAFDERDHFTENGGWKAHQRQLLTQPMVMVLSINSDHFTWNLWLDSDFPPEIPDGAPGKKRGDCRFEDNDPIVVNNRYPKA</sequence>
<dbReference type="InterPro" id="IPR013320">
    <property type="entry name" value="ConA-like_dom_sf"/>
</dbReference>
<keyword evidence="4 9" id="KW-0378">Hydrolase</keyword>
<comment type="catalytic activity">
    <reaction evidence="1">
        <text>Hydrolysis of (1-&gt;4)-beta-D-glucosidic linkages in cellulose and cellotetraose, releasing cellobiose from the non-reducing ends of the chains.</text>
        <dbReference type="EC" id="3.2.1.91"/>
    </reaction>
</comment>
<name>A0AAN6TRF3_9PEZI</name>
<dbReference type="SUPFAM" id="SSF49899">
    <property type="entry name" value="Concanavalin A-like lectins/glucanases"/>
    <property type="match status" value="1"/>
</dbReference>
<evidence type="ECO:0000256" key="10">
    <source>
        <dbReference type="SAM" id="SignalP"/>
    </source>
</evidence>
<organism evidence="11 12">
    <name type="scientific">Parathielavia appendiculata</name>
    <dbReference type="NCBI Taxonomy" id="2587402"/>
    <lineage>
        <taxon>Eukaryota</taxon>
        <taxon>Fungi</taxon>
        <taxon>Dikarya</taxon>
        <taxon>Ascomycota</taxon>
        <taxon>Pezizomycotina</taxon>
        <taxon>Sordariomycetes</taxon>
        <taxon>Sordariomycetidae</taxon>
        <taxon>Sordariales</taxon>
        <taxon>Chaetomiaceae</taxon>
        <taxon>Parathielavia</taxon>
    </lineage>
</organism>